<dbReference type="RefSeq" id="WP_124785352.1">
    <property type="nucleotide sequence ID" value="NZ_CP034171.1"/>
</dbReference>
<accession>A0A3G8WJ74</accession>
<protein>
    <submittedName>
        <fullName evidence="2">Aminoglycoside phosphotransferase family protein</fullName>
    </submittedName>
</protein>
<gene>
    <name evidence="2" type="ORF">EIH08_11455</name>
</gene>
<dbReference type="Gene3D" id="3.90.1200.10">
    <property type="match status" value="1"/>
</dbReference>
<sequence>MEEEKDFFDDFSGGRTSAFYALPQSGSSRKNFIAETDQHTYVVTRNDNLPENESFFYFSEVFSNLSLNTPKIYKISADRKTYIQQYLGSKTLSEIIQDEGLSERVKIMVKETLSKLHHLQKVTSGKIDYSRTFEYEKYDSLPILHDLNYFKFFFADILEIPYHKSTLLKEFNTLAQSIVNIKPKVLMIRDFQARNIMVDENNGVYFIDYQAAMEGPAMYDVVSFLYQAKANFPDEFKGEMLDFYISLFDGETERQSLRESVLPIRLIRNMQVLGAYGFRGLVQKKEHFIKSIDQGIKNLIQTSQSWDEMGNYPDLRDLIQRLNTDAEEKIKKLITAGLGNPLFLK</sequence>
<dbReference type="EMBL" id="CP034171">
    <property type="protein sequence ID" value="AZI21225.1"/>
    <property type="molecule type" value="Genomic_DNA"/>
</dbReference>
<dbReference type="InterPro" id="IPR011009">
    <property type="entry name" value="Kinase-like_dom_sf"/>
</dbReference>
<dbReference type="GO" id="GO:0016740">
    <property type="term" value="F:transferase activity"/>
    <property type="evidence" value="ECO:0007669"/>
    <property type="project" value="UniProtKB-KW"/>
</dbReference>
<organism evidence="2 3">
    <name type="scientific">Chryseobacterium taklimakanense</name>
    <dbReference type="NCBI Taxonomy" id="536441"/>
    <lineage>
        <taxon>Bacteria</taxon>
        <taxon>Pseudomonadati</taxon>
        <taxon>Bacteroidota</taxon>
        <taxon>Flavobacteriia</taxon>
        <taxon>Flavobacteriales</taxon>
        <taxon>Weeksellaceae</taxon>
        <taxon>Chryseobacterium group</taxon>
        <taxon>Chryseobacterium</taxon>
    </lineage>
</organism>
<dbReference type="Pfam" id="PF01636">
    <property type="entry name" value="APH"/>
    <property type="match status" value="1"/>
</dbReference>
<keyword evidence="2" id="KW-0808">Transferase</keyword>
<dbReference type="InterPro" id="IPR002575">
    <property type="entry name" value="Aminoglycoside_PTrfase"/>
</dbReference>
<dbReference type="SUPFAM" id="SSF56112">
    <property type="entry name" value="Protein kinase-like (PK-like)"/>
    <property type="match status" value="1"/>
</dbReference>
<feature type="domain" description="Aminoglycoside phosphotransferase" evidence="1">
    <location>
        <begin position="24"/>
        <end position="248"/>
    </location>
</feature>
<proteinExistence type="predicted"/>
<dbReference type="AlphaFoldDB" id="A0A3G8WJ74"/>
<evidence type="ECO:0000313" key="3">
    <source>
        <dbReference type="Proteomes" id="UP000282297"/>
    </source>
</evidence>
<evidence type="ECO:0000313" key="2">
    <source>
        <dbReference type="EMBL" id="AZI21225.1"/>
    </source>
</evidence>
<evidence type="ECO:0000259" key="1">
    <source>
        <dbReference type="Pfam" id="PF01636"/>
    </source>
</evidence>
<reference evidence="3" key="1">
    <citation type="submission" date="2018-11" db="EMBL/GenBank/DDBJ databases">
        <title>Proposal to divide the Flavobacteriaceae and reorganize its genera based on Amino Acid Identity values calculated from whole genome sequences.</title>
        <authorList>
            <person name="Nicholson A.C."/>
            <person name="Gulvik C.A."/>
            <person name="Whitney A.M."/>
            <person name="Humrighouse B.W."/>
            <person name="Bell M."/>
            <person name="Holmes B."/>
            <person name="Steigerwalt A.B."/>
            <person name="Villarma A."/>
            <person name="Sheth M."/>
            <person name="Batra D."/>
            <person name="Pryor J."/>
            <person name="Bernardet J.-F."/>
            <person name="Hugo C."/>
            <person name="Kampfer P."/>
            <person name="Newman J.D."/>
            <person name="McQuiston J.R."/>
        </authorList>
    </citation>
    <scope>NUCLEOTIDE SEQUENCE [LARGE SCALE GENOMIC DNA]</scope>
    <source>
        <strain evidence="3">H4753</strain>
    </source>
</reference>
<name>A0A3G8WJ74_9FLAO</name>
<dbReference type="Proteomes" id="UP000282297">
    <property type="component" value="Chromosome"/>
</dbReference>